<feature type="domain" description="S-layer protein C-terminal" evidence="3">
    <location>
        <begin position="51"/>
        <end position="118"/>
    </location>
</feature>
<dbReference type="OrthoDB" id="2328720at2"/>
<dbReference type="EMBL" id="AZFM01000009">
    <property type="protein sequence ID" value="KRL90488.1"/>
    <property type="molecule type" value="Genomic_DNA"/>
</dbReference>
<dbReference type="AlphaFoldDB" id="A0A0R1UHD7"/>
<evidence type="ECO:0000313" key="4">
    <source>
        <dbReference type="EMBL" id="KRL90488.1"/>
    </source>
</evidence>
<keyword evidence="5" id="KW-1185">Reference proteome</keyword>
<dbReference type="RefSeq" id="WP_057798173.1">
    <property type="nucleotide sequence ID" value="NZ_AZFM01000009.1"/>
</dbReference>
<feature type="domain" description="S-layer protein C-terminal" evidence="3">
    <location>
        <begin position="396"/>
        <end position="464"/>
    </location>
</feature>
<dbReference type="Proteomes" id="UP000051036">
    <property type="component" value="Unassembled WGS sequence"/>
</dbReference>
<evidence type="ECO:0000259" key="3">
    <source>
        <dbReference type="Pfam" id="PF03217"/>
    </source>
</evidence>
<evidence type="ECO:0000313" key="5">
    <source>
        <dbReference type="Proteomes" id="UP000051036"/>
    </source>
</evidence>
<dbReference type="InterPro" id="IPR024968">
    <property type="entry name" value="SlpA_C_lactobacillus"/>
</dbReference>
<reference evidence="4 5" key="1">
    <citation type="journal article" date="2015" name="Genome Announc.">
        <title>Expanding the biotechnology potential of lactobacilli through comparative genomics of 213 strains and associated genera.</title>
        <authorList>
            <person name="Sun Z."/>
            <person name="Harris H.M."/>
            <person name="McCann A."/>
            <person name="Guo C."/>
            <person name="Argimon S."/>
            <person name="Zhang W."/>
            <person name="Yang X."/>
            <person name="Jeffery I.B."/>
            <person name="Cooney J.C."/>
            <person name="Kagawa T.F."/>
            <person name="Liu W."/>
            <person name="Song Y."/>
            <person name="Salvetti E."/>
            <person name="Wrobel A."/>
            <person name="Rasinkangas P."/>
            <person name="Parkhill J."/>
            <person name="Rea M.C."/>
            <person name="O'Sullivan O."/>
            <person name="Ritari J."/>
            <person name="Douillard F.P."/>
            <person name="Paul Ross R."/>
            <person name="Yang R."/>
            <person name="Briner A.E."/>
            <person name="Felis G.E."/>
            <person name="de Vos W.M."/>
            <person name="Barrangou R."/>
            <person name="Klaenhammer T.R."/>
            <person name="Caufield P.W."/>
            <person name="Cui Y."/>
            <person name="Zhang H."/>
            <person name="O'Toole P.W."/>
        </authorList>
    </citation>
    <scope>NUCLEOTIDE SEQUENCE [LARGE SCALE GENOMIC DNA]</scope>
    <source>
        <strain evidence="4 5">DSM 16043</strain>
    </source>
</reference>
<feature type="region of interest" description="Disordered" evidence="1">
    <location>
        <begin position="560"/>
        <end position="597"/>
    </location>
</feature>
<evidence type="ECO:0000256" key="1">
    <source>
        <dbReference type="SAM" id="MobiDB-lite"/>
    </source>
</evidence>
<evidence type="ECO:0000256" key="2">
    <source>
        <dbReference type="SAM" id="SignalP"/>
    </source>
</evidence>
<sequence length="597" mass="64167">MKLSHKIVMVSAAALMAVSPVVAGQSNFAQAATSKTTKKSTTNTKTTTKTTNANSAANIVTTAKTRVYDENGKLAKTYMGSKKWTTIAKGVKLISKGTKTIDGEKYYSLGNSSYIKASDATSLSTKKKSTTSTKDTKSTEAKSSTASSSKSTKASTSTSKTTATKTTTKKTTAKKTTKKVTPKLAKVTKNSYVYDKNGKRIKSAGTLKKNAEITYVGTMSLGDDAYYNLGSGRYVKANNVETADTVKVVKNAFAYDKNGKRNKAAGVVKKNAKIETLGTKKIKGKEYYYIGAGRYIKSGNIEKKTEDSEKEITYIKLVKNSIVYDENGDAYSPEILFSKGAEYQAYSAKKIDGKWYYQVGNDSENSQWIKAVNAYVESGPKLIDDSSYVEPSPSTTNASTDTVVTLRNNASTYNNKGQVVSNQTFAEGYRLRVSERTWIWIASENKAEEFYKIVSKDNSYIKVSDVSTLSGTSLVANNTPEQARQAATVATATDKANLNALVNTATTVRNSVKYTGSSSELKTAYDNAISKAQSIISSTTASVLDVNNAVDAVKKAEAALNGQAQPTQPATSTTTTDTNNNVVNNSTATTTQSTTNN</sequence>
<feature type="chain" id="PRO_5038345945" evidence="2">
    <location>
        <begin position="24"/>
        <end position="597"/>
    </location>
</feature>
<dbReference type="InterPro" id="IPR009063">
    <property type="entry name" value="Ig/albumin-bd_sf"/>
</dbReference>
<dbReference type="SUPFAM" id="SSF46997">
    <property type="entry name" value="Bacterial immunoglobulin/albumin-binding domains"/>
    <property type="match status" value="1"/>
</dbReference>
<organism evidence="4 5">
    <name type="scientific">Lactobacillus kalixensis DSM 16043</name>
    <dbReference type="NCBI Taxonomy" id="1423763"/>
    <lineage>
        <taxon>Bacteria</taxon>
        <taxon>Bacillati</taxon>
        <taxon>Bacillota</taxon>
        <taxon>Bacilli</taxon>
        <taxon>Lactobacillales</taxon>
        <taxon>Lactobacillaceae</taxon>
        <taxon>Lactobacillus</taxon>
    </lineage>
</organism>
<feature type="compositionally biased region" description="Basic residues" evidence="1">
    <location>
        <begin position="167"/>
        <end position="180"/>
    </location>
</feature>
<comment type="caution">
    <text evidence="4">The sequence shown here is derived from an EMBL/GenBank/DDBJ whole genome shotgun (WGS) entry which is preliminary data.</text>
</comment>
<name>A0A0R1UHD7_9LACO</name>
<feature type="compositionally biased region" description="Low complexity" evidence="1">
    <location>
        <begin position="141"/>
        <end position="166"/>
    </location>
</feature>
<feature type="domain" description="S-layer protein C-terminal" evidence="3">
    <location>
        <begin position="237"/>
        <end position="297"/>
    </location>
</feature>
<protein>
    <submittedName>
        <fullName evidence="4">Cell separation protein</fullName>
    </submittedName>
</protein>
<gene>
    <name evidence="4" type="ORF">FC46_GL001933</name>
</gene>
<dbReference type="PATRIC" id="fig|1423763.3.peg.1976"/>
<dbReference type="Gene3D" id="1.20.120.1850">
    <property type="entry name" value="Ebh helix bundles repeating unit (S and A modules)"/>
    <property type="match status" value="1"/>
</dbReference>
<proteinExistence type="predicted"/>
<keyword evidence="2" id="KW-0732">Signal</keyword>
<feature type="signal peptide" evidence="2">
    <location>
        <begin position="1"/>
        <end position="23"/>
    </location>
</feature>
<feature type="domain" description="S-layer protein C-terminal" evidence="3">
    <location>
        <begin position="316"/>
        <end position="371"/>
    </location>
</feature>
<dbReference type="Pfam" id="PF07554">
    <property type="entry name" value="FIVAR"/>
    <property type="match status" value="1"/>
</dbReference>
<feature type="compositionally biased region" description="Low complexity" evidence="1">
    <location>
        <begin position="564"/>
        <end position="597"/>
    </location>
</feature>
<dbReference type="Pfam" id="PF03217">
    <property type="entry name" value="SlpA"/>
    <property type="match status" value="4"/>
</dbReference>
<accession>A0A0R1UHD7</accession>
<feature type="region of interest" description="Disordered" evidence="1">
    <location>
        <begin position="126"/>
        <end position="180"/>
    </location>
</feature>